<feature type="transmembrane region" description="Helical" evidence="1">
    <location>
        <begin position="7"/>
        <end position="27"/>
    </location>
</feature>
<name>A0ABT4STM7_9ACTN</name>
<reference evidence="2 3" key="1">
    <citation type="submission" date="2022-11" db="EMBL/GenBank/DDBJ databases">
        <title>Nonomuraea corallina sp. nov., a new species of the genus Nonomuraea isolated from sea side sediment in Thai sea.</title>
        <authorList>
            <person name="Ngamcharungchit C."/>
            <person name="Matsumoto A."/>
            <person name="Suriyachadkun C."/>
            <person name="Panbangred W."/>
            <person name="Inahashi Y."/>
            <person name="Intra B."/>
        </authorList>
    </citation>
    <scope>NUCLEOTIDE SEQUENCE [LARGE SCALE GENOMIC DNA]</scope>
    <source>
        <strain evidence="2 3">DSM 43553</strain>
    </source>
</reference>
<evidence type="ECO:0000313" key="2">
    <source>
        <dbReference type="EMBL" id="MDA0640250.1"/>
    </source>
</evidence>
<keyword evidence="1" id="KW-1133">Transmembrane helix</keyword>
<sequence length="181" mass="18971">MAPVLRLIRAAAFAAVCVVVSACGHLFAGGGAISGSALVISLIASFALALACNRRERTREAVLTATVLAQLVLHQTFAQVAPGGVTSTDHGHTNAGMALVHLTLALVSGWWLHQGESVVWTMLRLWGVAPLRLLLLVLASPVRAPRCVRPVRSAGRSGPRRSLEFTAAVHRRGPPALARAG</sequence>
<proteinExistence type="predicted"/>
<feature type="transmembrane region" description="Helical" evidence="1">
    <location>
        <begin position="33"/>
        <end position="52"/>
    </location>
</feature>
<dbReference type="PROSITE" id="PS51257">
    <property type="entry name" value="PROKAR_LIPOPROTEIN"/>
    <property type="match status" value="1"/>
</dbReference>
<gene>
    <name evidence="2" type="ORF">OUY24_06430</name>
</gene>
<dbReference type="Proteomes" id="UP001212498">
    <property type="component" value="Unassembled WGS sequence"/>
</dbReference>
<keyword evidence="3" id="KW-1185">Reference proteome</keyword>
<dbReference type="RefSeq" id="WP_271275537.1">
    <property type="nucleotide sequence ID" value="NZ_BAABFD010000026.1"/>
</dbReference>
<protein>
    <recommendedName>
        <fullName evidence="4">MFS transporter</fullName>
    </recommendedName>
</protein>
<keyword evidence="1" id="KW-0812">Transmembrane</keyword>
<keyword evidence="1" id="KW-0472">Membrane</keyword>
<comment type="caution">
    <text evidence="2">The sequence shown here is derived from an EMBL/GenBank/DDBJ whole genome shotgun (WGS) entry which is preliminary data.</text>
</comment>
<evidence type="ECO:0008006" key="4">
    <source>
        <dbReference type="Google" id="ProtNLM"/>
    </source>
</evidence>
<evidence type="ECO:0000256" key="1">
    <source>
        <dbReference type="SAM" id="Phobius"/>
    </source>
</evidence>
<dbReference type="EMBL" id="JAPNUD010000011">
    <property type="protein sequence ID" value="MDA0640250.1"/>
    <property type="molecule type" value="Genomic_DNA"/>
</dbReference>
<organism evidence="2 3">
    <name type="scientific">Nonomuraea ferruginea</name>
    <dbReference type="NCBI Taxonomy" id="46174"/>
    <lineage>
        <taxon>Bacteria</taxon>
        <taxon>Bacillati</taxon>
        <taxon>Actinomycetota</taxon>
        <taxon>Actinomycetes</taxon>
        <taxon>Streptosporangiales</taxon>
        <taxon>Streptosporangiaceae</taxon>
        <taxon>Nonomuraea</taxon>
    </lineage>
</organism>
<evidence type="ECO:0000313" key="3">
    <source>
        <dbReference type="Proteomes" id="UP001212498"/>
    </source>
</evidence>
<accession>A0ABT4STM7</accession>